<evidence type="ECO:0000259" key="8">
    <source>
        <dbReference type="Pfam" id="PF12704"/>
    </source>
</evidence>
<organism evidence="9 10">
    <name type="scientific">Niabella soli DSM 19437</name>
    <dbReference type="NCBI Taxonomy" id="929713"/>
    <lineage>
        <taxon>Bacteria</taxon>
        <taxon>Pseudomonadati</taxon>
        <taxon>Bacteroidota</taxon>
        <taxon>Chitinophagia</taxon>
        <taxon>Chitinophagales</taxon>
        <taxon>Chitinophagaceae</taxon>
        <taxon>Niabella</taxon>
    </lineage>
</organism>
<evidence type="ECO:0000256" key="1">
    <source>
        <dbReference type="ARBA" id="ARBA00004651"/>
    </source>
</evidence>
<dbReference type="RefSeq" id="WP_008584912.1">
    <property type="nucleotide sequence ID" value="NZ_CP007035.1"/>
</dbReference>
<sequence>MLKSYFITAWRSLWKNKVAGAINLIGLSVGMTAAVFIFFWVHNEWSFDDYHPDSNNIYRVTTNLKEQGWVWETSPLLLAETLKKEVPELAQTARVFDGNMPVFNVKNSPVYDKNCAYVDGSWFDLFHYDFLDGSTAAFANDPNSIILTASDAIKYFGTTNATGKIIHVDSADLVVQGVVKDAPANSSFQYTSFIPLANLLRNEKRRKSDEDWGNANYITFIKIRPTADVNLLQKKINAIVAKRTGGNGTSITLLPLKQMHFETALENSVYRHGNKNTVYIFMVLAIMLLLIACINYVNLTTAKASLRAKEVGVRKIVGAGRAQLFSQFVVEALLVSGMAVLITILLVRFCLPVFNKLTDKHFSFAIFSASLWSIIGFTLLAAFVLNSIYPALAFSSFQPLNVFRGLTALNIKDSFFRKVLVVFQFVVSMLLICATIVIYRQMRFIQQTNLGYNKSQVLSFMLPLTVDVNTKEATIQTVKNELQLKPAIQGVTIANQPIENIGSYSTGAADWDGRDSSFKPKIAQLSADADFAKILKLQMAAGRWFRPESATDRDNVILNETAINELHITQPYIGKRFTWKGKQGQIIGVVKDFKYKSLHDKTGPLVVFQNPAWFRFFMVRVAPGQATQGVQDVENAWRHFFPGAALDYHFLDDSFDQLYKADKQTASLILGFAIIAIFISVMGLFGLISFTAEQKAKEISIRKVLGAGVITLIQFITKDFLRLIGIAVIIASPLAWMAMDRWLQGFAYRINITGWMFVIAGGITISIALLTVSFQAIKAAIANPVKALRSE</sequence>
<dbReference type="PANTHER" id="PTHR30572:SF18">
    <property type="entry name" value="ABC-TYPE MACROLIDE FAMILY EXPORT SYSTEM PERMEASE COMPONENT 2"/>
    <property type="match status" value="1"/>
</dbReference>
<feature type="transmembrane region" description="Helical" evidence="6">
    <location>
        <begin position="278"/>
        <end position="297"/>
    </location>
</feature>
<proteinExistence type="predicted"/>
<dbReference type="InterPro" id="IPR003838">
    <property type="entry name" value="ABC3_permease_C"/>
</dbReference>
<feature type="transmembrane region" description="Helical" evidence="6">
    <location>
        <begin position="668"/>
        <end position="688"/>
    </location>
</feature>
<feature type="transmembrane region" description="Helical" evidence="6">
    <location>
        <begin position="328"/>
        <end position="350"/>
    </location>
</feature>
<accession>W0F310</accession>
<evidence type="ECO:0000256" key="6">
    <source>
        <dbReference type="SAM" id="Phobius"/>
    </source>
</evidence>
<dbReference type="InterPro" id="IPR025857">
    <property type="entry name" value="MacB_PCD"/>
</dbReference>
<feature type="transmembrane region" description="Helical" evidence="6">
    <location>
        <begin position="362"/>
        <end position="382"/>
    </location>
</feature>
<dbReference type="GO" id="GO:0005886">
    <property type="term" value="C:plasma membrane"/>
    <property type="evidence" value="ECO:0007669"/>
    <property type="project" value="UniProtKB-SubCell"/>
</dbReference>
<dbReference type="eggNOG" id="COG0577">
    <property type="taxonomic scope" value="Bacteria"/>
</dbReference>
<dbReference type="Pfam" id="PF02687">
    <property type="entry name" value="FtsX"/>
    <property type="match status" value="2"/>
</dbReference>
<reference evidence="9 10" key="1">
    <citation type="submission" date="2013-12" db="EMBL/GenBank/DDBJ databases">
        <authorList>
            <consortium name="DOE Joint Genome Institute"/>
            <person name="Eisen J."/>
            <person name="Huntemann M."/>
            <person name="Han J."/>
            <person name="Chen A."/>
            <person name="Kyrpides N."/>
            <person name="Mavromatis K."/>
            <person name="Markowitz V."/>
            <person name="Palaniappan K."/>
            <person name="Ivanova N."/>
            <person name="Schaumberg A."/>
            <person name="Pati A."/>
            <person name="Liolios K."/>
            <person name="Nordberg H.P."/>
            <person name="Cantor M.N."/>
            <person name="Hua S.X."/>
            <person name="Woyke T."/>
        </authorList>
    </citation>
    <scope>NUCLEOTIDE SEQUENCE [LARGE SCALE GENOMIC DNA]</scope>
    <source>
        <strain evidence="10">DSM 19437</strain>
    </source>
</reference>
<feature type="domain" description="ABC3 transporter permease C-terminal" evidence="7">
    <location>
        <begin position="282"/>
        <end position="398"/>
    </location>
</feature>
<dbReference type="OrthoDB" id="5933722at2"/>
<evidence type="ECO:0000313" key="9">
    <source>
        <dbReference type="EMBL" id="AHF17435.1"/>
    </source>
</evidence>
<keyword evidence="5 6" id="KW-0472">Membrane</keyword>
<dbReference type="Proteomes" id="UP000003586">
    <property type="component" value="Chromosome"/>
</dbReference>
<keyword evidence="10" id="KW-1185">Reference proteome</keyword>
<feature type="transmembrane region" description="Helical" evidence="6">
    <location>
        <begin position="755"/>
        <end position="777"/>
    </location>
</feature>
<keyword evidence="3 6" id="KW-0812">Transmembrane</keyword>
<dbReference type="PANTHER" id="PTHR30572">
    <property type="entry name" value="MEMBRANE COMPONENT OF TRANSPORTER-RELATED"/>
    <property type="match status" value="1"/>
</dbReference>
<keyword evidence="2" id="KW-1003">Cell membrane</keyword>
<dbReference type="InterPro" id="IPR050250">
    <property type="entry name" value="Macrolide_Exporter_MacB"/>
</dbReference>
<dbReference type="STRING" id="929713.NIASO_07485"/>
<feature type="transmembrane region" description="Helical" evidence="6">
    <location>
        <begin position="20"/>
        <end position="41"/>
    </location>
</feature>
<evidence type="ECO:0000313" key="10">
    <source>
        <dbReference type="Proteomes" id="UP000003586"/>
    </source>
</evidence>
<evidence type="ECO:0000256" key="4">
    <source>
        <dbReference type="ARBA" id="ARBA00022989"/>
    </source>
</evidence>
<comment type="subcellular location">
    <subcellularLocation>
        <location evidence="1">Cell membrane</location>
        <topology evidence="1">Multi-pass membrane protein</topology>
    </subcellularLocation>
</comment>
<evidence type="ECO:0000256" key="3">
    <source>
        <dbReference type="ARBA" id="ARBA00022692"/>
    </source>
</evidence>
<dbReference type="HOGENOM" id="CLU_008713_1_0_10"/>
<feature type="domain" description="ABC3 transporter permease C-terminal" evidence="7">
    <location>
        <begin position="672"/>
        <end position="784"/>
    </location>
</feature>
<feature type="domain" description="MacB-like periplasmic core" evidence="8">
    <location>
        <begin position="21"/>
        <end position="238"/>
    </location>
</feature>
<dbReference type="KEGG" id="nso:NIASO_07485"/>
<protein>
    <recommendedName>
        <fullName evidence="11">ABC transporter permease</fullName>
    </recommendedName>
</protein>
<evidence type="ECO:0008006" key="11">
    <source>
        <dbReference type="Google" id="ProtNLM"/>
    </source>
</evidence>
<dbReference type="EMBL" id="CP007035">
    <property type="protein sequence ID" value="AHF17435.1"/>
    <property type="molecule type" value="Genomic_DNA"/>
</dbReference>
<feature type="transmembrane region" description="Helical" evidence="6">
    <location>
        <begin position="723"/>
        <end position="743"/>
    </location>
</feature>
<dbReference type="AlphaFoldDB" id="W0F310"/>
<name>W0F310_9BACT</name>
<gene>
    <name evidence="9" type="ORF">NIASO_07485</name>
</gene>
<feature type="transmembrane region" description="Helical" evidence="6">
    <location>
        <begin position="419"/>
        <end position="439"/>
    </location>
</feature>
<evidence type="ECO:0000256" key="2">
    <source>
        <dbReference type="ARBA" id="ARBA00022475"/>
    </source>
</evidence>
<keyword evidence="4 6" id="KW-1133">Transmembrane helix</keyword>
<evidence type="ECO:0000256" key="5">
    <source>
        <dbReference type="ARBA" id="ARBA00023136"/>
    </source>
</evidence>
<evidence type="ECO:0000259" key="7">
    <source>
        <dbReference type="Pfam" id="PF02687"/>
    </source>
</evidence>
<feature type="domain" description="MacB-like periplasmic core" evidence="8">
    <location>
        <begin position="495"/>
        <end position="632"/>
    </location>
</feature>
<dbReference type="Pfam" id="PF12704">
    <property type="entry name" value="MacB_PCD"/>
    <property type="match status" value="2"/>
</dbReference>
<dbReference type="GO" id="GO:0022857">
    <property type="term" value="F:transmembrane transporter activity"/>
    <property type="evidence" value="ECO:0007669"/>
    <property type="project" value="TreeGrafter"/>
</dbReference>